<reference evidence="15" key="1">
    <citation type="submission" date="2025-08" db="UniProtKB">
        <authorList>
            <consortium name="RefSeq"/>
        </authorList>
    </citation>
    <scope>IDENTIFICATION</scope>
    <source>
        <tissue evidence="15">Seedling</tissue>
    </source>
</reference>
<dbReference type="Gene3D" id="2.160.20.10">
    <property type="entry name" value="Single-stranded right-handed beta-helix, Pectin lyase-like"/>
    <property type="match status" value="1"/>
</dbReference>
<evidence type="ECO:0000256" key="10">
    <source>
        <dbReference type="ARBA" id="ARBA00034074"/>
    </source>
</evidence>
<sequence length="465" mass="51098">MGLQRYVFPFFLIIMSFFVSCYSNSIHEEVSVVLDHNHLVDEEEAFGYDSQAYPSYVSILEDNKFGDLINQTTDDNLPPSLKSFSKLLENKAAATWLNVNDFGAKGDGTDDTEAFGKAWEVACESKGAVVLEVPEKNYLLKPIRFSGPCRSLLLAVQIYGSIEASDDVADYGKDRRYWLMFDHVQNLLVQGGGTINGNGKIWWQNSCKINKTLPCTKAPTAITFCNCKNLVVKDLKVQDAQKMHISFQKCRNVEASNLIVTAPETSPNTDGIHVTNTQNIHMSNSVIGTGDDCISIVSGSKKVEATDITCGPGHGISIGSLGAGNSKAYVSDVTINGAKLSGTKNGVRIKTWQGGSGSASNIKFQNIEMDNVVNPIIIDQYYCDQDKPCKEQDSAVQVENVVYENIRGTSASKEAIKLDCSKNFPCERIILEDIDIKLERDEASKALCNNVQYLTEIGDVYPHCS</sequence>
<dbReference type="PANTHER" id="PTHR31375">
    <property type="match status" value="1"/>
</dbReference>
<keyword evidence="7 12" id="KW-0378">Hydrolase</keyword>
<evidence type="ECO:0000256" key="4">
    <source>
        <dbReference type="ARBA" id="ARBA00022512"/>
    </source>
</evidence>
<dbReference type="InterPro" id="IPR006626">
    <property type="entry name" value="PbH1"/>
</dbReference>
<dbReference type="GO" id="GO:0009901">
    <property type="term" value="P:anther dehiscence"/>
    <property type="evidence" value="ECO:0007669"/>
    <property type="project" value="UniProtKB-ARBA"/>
</dbReference>
<accession>A0A6P4B9H8</accession>
<dbReference type="SMART" id="SM00710">
    <property type="entry name" value="PbH1"/>
    <property type="match status" value="4"/>
</dbReference>
<dbReference type="PROSITE" id="PS51257">
    <property type="entry name" value="PROKAR_LIPOPROTEIN"/>
    <property type="match status" value="1"/>
</dbReference>
<evidence type="ECO:0000256" key="1">
    <source>
        <dbReference type="ARBA" id="ARBA00004191"/>
    </source>
</evidence>
<evidence type="ECO:0000313" key="14">
    <source>
        <dbReference type="Proteomes" id="UP001652623"/>
    </source>
</evidence>
<keyword evidence="5" id="KW-0964">Secreted</keyword>
<dbReference type="RefSeq" id="XP_015898992.1">
    <property type="nucleotide sequence ID" value="XM_016043506.4"/>
</dbReference>
<evidence type="ECO:0000256" key="12">
    <source>
        <dbReference type="RuleBase" id="RU361169"/>
    </source>
</evidence>
<feature type="active site" evidence="11">
    <location>
        <position position="314"/>
    </location>
</feature>
<evidence type="ECO:0000256" key="13">
    <source>
        <dbReference type="SAM" id="SignalP"/>
    </source>
</evidence>
<feature type="signal peptide" evidence="13">
    <location>
        <begin position="1"/>
        <end position="23"/>
    </location>
</feature>
<evidence type="ECO:0000256" key="7">
    <source>
        <dbReference type="ARBA" id="ARBA00022801"/>
    </source>
</evidence>
<dbReference type="KEGG" id="zju:107432381"/>
<name>A0A6P4B9H8_ZIZJJ</name>
<dbReference type="InterPro" id="IPR012334">
    <property type="entry name" value="Pectin_lyas_fold"/>
</dbReference>
<keyword evidence="6 13" id="KW-0732">Signal</keyword>
<comment type="catalytic activity">
    <reaction evidence="10">
        <text>(1,4-alpha-D-galacturonosyl)n+m + H2O = (1,4-alpha-D-galacturonosyl)n + (1,4-alpha-D-galacturonosyl)m.</text>
        <dbReference type="EC" id="3.2.1.15"/>
    </reaction>
</comment>
<dbReference type="FunCoup" id="A0A6P4B9H8">
    <property type="interactions" value="78"/>
</dbReference>
<dbReference type="GO" id="GO:0009830">
    <property type="term" value="P:cell wall modification involved in abscission"/>
    <property type="evidence" value="ECO:0007669"/>
    <property type="project" value="UniProtKB-ARBA"/>
</dbReference>
<dbReference type="GO" id="GO:0005975">
    <property type="term" value="P:carbohydrate metabolic process"/>
    <property type="evidence" value="ECO:0007669"/>
    <property type="project" value="InterPro"/>
</dbReference>
<dbReference type="GO" id="GO:0010047">
    <property type="term" value="P:fruit dehiscence"/>
    <property type="evidence" value="ECO:0007669"/>
    <property type="project" value="UniProtKB-ARBA"/>
</dbReference>
<dbReference type="SMR" id="A0A6P4B9H8"/>
<evidence type="ECO:0000313" key="15">
    <source>
        <dbReference type="RefSeq" id="XP_015898992.1"/>
    </source>
</evidence>
<keyword evidence="14" id="KW-1185">Reference proteome</keyword>
<evidence type="ECO:0000256" key="3">
    <source>
        <dbReference type="ARBA" id="ARBA00012736"/>
    </source>
</evidence>
<evidence type="ECO:0000256" key="9">
    <source>
        <dbReference type="ARBA" id="ARBA00023316"/>
    </source>
</evidence>
<evidence type="ECO:0000256" key="6">
    <source>
        <dbReference type="ARBA" id="ARBA00022729"/>
    </source>
</evidence>
<comment type="subcellular location">
    <subcellularLocation>
        <location evidence="1">Secreted</location>
        <location evidence="1">Cell wall</location>
    </subcellularLocation>
</comment>
<dbReference type="GO" id="GO:0004650">
    <property type="term" value="F:polygalacturonase activity"/>
    <property type="evidence" value="ECO:0007669"/>
    <property type="project" value="UniProtKB-EC"/>
</dbReference>
<evidence type="ECO:0000256" key="2">
    <source>
        <dbReference type="ARBA" id="ARBA00008834"/>
    </source>
</evidence>
<comment type="similarity">
    <text evidence="2 12">Belongs to the glycosyl hydrolase 28 family.</text>
</comment>
<dbReference type="PROSITE" id="PS00502">
    <property type="entry name" value="POLYGALACTURONASE"/>
    <property type="match status" value="1"/>
</dbReference>
<dbReference type="AlphaFoldDB" id="A0A6P4B9H8"/>
<feature type="chain" id="PRO_5027745257" description="endo-polygalacturonase" evidence="13">
    <location>
        <begin position="24"/>
        <end position="465"/>
    </location>
</feature>
<dbReference type="InParanoid" id="A0A6P4B9H8"/>
<keyword evidence="9" id="KW-0961">Cell wall biogenesis/degradation</keyword>
<dbReference type="EC" id="3.2.1.15" evidence="3"/>
<dbReference type="InterPro" id="IPR000743">
    <property type="entry name" value="Glyco_hydro_28"/>
</dbReference>
<dbReference type="Proteomes" id="UP001652623">
    <property type="component" value="Chromosome 11"/>
</dbReference>
<evidence type="ECO:0000256" key="8">
    <source>
        <dbReference type="ARBA" id="ARBA00023295"/>
    </source>
</evidence>
<keyword evidence="8 12" id="KW-0326">Glycosidase</keyword>
<gene>
    <name evidence="15" type="primary">LOC107432381</name>
</gene>
<dbReference type="Pfam" id="PF00295">
    <property type="entry name" value="Glyco_hydro_28"/>
    <property type="match status" value="1"/>
</dbReference>
<protein>
    <recommendedName>
        <fullName evidence="3">endo-polygalacturonase</fullName>
        <ecNumber evidence="3">3.2.1.15</ecNumber>
    </recommendedName>
</protein>
<keyword evidence="4" id="KW-0134">Cell wall</keyword>
<dbReference type="InterPro" id="IPR011050">
    <property type="entry name" value="Pectin_lyase_fold/virulence"/>
</dbReference>
<evidence type="ECO:0000256" key="11">
    <source>
        <dbReference type="PROSITE-ProRule" id="PRU10052"/>
    </source>
</evidence>
<evidence type="ECO:0000256" key="5">
    <source>
        <dbReference type="ARBA" id="ARBA00022525"/>
    </source>
</evidence>
<dbReference type="GeneID" id="107432381"/>
<proteinExistence type="inferred from homology"/>
<dbReference type="FunFam" id="2.160.20.10:FF:000028">
    <property type="entry name" value="Polygalacturonase QRT2"/>
    <property type="match status" value="1"/>
</dbReference>
<organism evidence="14 15">
    <name type="scientific">Ziziphus jujuba</name>
    <name type="common">Chinese jujube</name>
    <name type="synonym">Ziziphus sativa</name>
    <dbReference type="NCBI Taxonomy" id="326968"/>
    <lineage>
        <taxon>Eukaryota</taxon>
        <taxon>Viridiplantae</taxon>
        <taxon>Streptophyta</taxon>
        <taxon>Embryophyta</taxon>
        <taxon>Tracheophyta</taxon>
        <taxon>Spermatophyta</taxon>
        <taxon>Magnoliopsida</taxon>
        <taxon>eudicotyledons</taxon>
        <taxon>Gunneridae</taxon>
        <taxon>Pentapetalae</taxon>
        <taxon>rosids</taxon>
        <taxon>fabids</taxon>
        <taxon>Rosales</taxon>
        <taxon>Rhamnaceae</taxon>
        <taxon>Paliureae</taxon>
        <taxon>Ziziphus</taxon>
    </lineage>
</organism>
<dbReference type="SUPFAM" id="SSF51126">
    <property type="entry name" value="Pectin lyase-like"/>
    <property type="match status" value="1"/>
</dbReference>